<keyword evidence="2" id="KW-1185">Reference proteome</keyword>
<gene>
    <name evidence="1" type="ORF">VTL71DRAFT_15670</name>
</gene>
<dbReference type="Gene3D" id="3.80.10.10">
    <property type="entry name" value="Ribonuclease Inhibitor"/>
    <property type="match status" value="1"/>
</dbReference>
<evidence type="ECO:0000313" key="2">
    <source>
        <dbReference type="Proteomes" id="UP001595075"/>
    </source>
</evidence>
<dbReference type="Proteomes" id="UP001595075">
    <property type="component" value="Unassembled WGS sequence"/>
</dbReference>
<evidence type="ECO:0000313" key="1">
    <source>
        <dbReference type="EMBL" id="KAL2069332.1"/>
    </source>
</evidence>
<name>A0ABR4CIL6_9HELO</name>
<sequence length="493" mass="58282">MEIQHSRGASATQSTTLHSLSNELIALIFEALLQWDLPSEEDHFGDWDNLPPSYINLPSVRLVCKVFDRLATPLRYRTYTLIESTEFPAIRPQPRNVREQVALNIKRYTEHVIVRGNVDWHRIVHNYQSFPRLKTISLKFFSWWKERVIGRLRNYCHVPESMLRSGVSVSISAIGDYWDLTRYVPPEYIVSLSLKMMHPTFPENVHGARDANKYILLAKNLKSLSYDLTQMRWWTPYFLTFLPEERMPALESLALISYHWKHTKNDIQSIWDFSKLQNLDIRGMNHHEFFSTVNAKWFSNLETLRLGSFDSREPSHMQRPVEQTLLHTFLRNVPQLKKLYMTSYTRDFPLDVLMAMENLEVLEFTEQVEILRGTLSYPRLAMTDLKELLQYLPHLRQLHIDLETWTGYFKQVLLDVFAPYPALRRVDINSHGNNTDPSDDFTHLLPEEPHQSATIVTLHHWRYHEKYFPWDYEGCRGDWESDRSTTWVVPKSS</sequence>
<protein>
    <recommendedName>
        <fullName evidence="3">F-box domain-containing protein</fullName>
    </recommendedName>
</protein>
<reference evidence="1 2" key="1">
    <citation type="journal article" date="2024" name="Commun. Biol.">
        <title>Comparative genomic analysis of thermophilic fungi reveals convergent evolutionary adaptations and gene losses.</title>
        <authorList>
            <person name="Steindorff A.S."/>
            <person name="Aguilar-Pontes M.V."/>
            <person name="Robinson A.J."/>
            <person name="Andreopoulos B."/>
            <person name="LaButti K."/>
            <person name="Kuo A."/>
            <person name="Mondo S."/>
            <person name="Riley R."/>
            <person name="Otillar R."/>
            <person name="Haridas S."/>
            <person name="Lipzen A."/>
            <person name="Grimwood J."/>
            <person name="Schmutz J."/>
            <person name="Clum A."/>
            <person name="Reid I.D."/>
            <person name="Moisan M.C."/>
            <person name="Butler G."/>
            <person name="Nguyen T.T.M."/>
            <person name="Dewar K."/>
            <person name="Conant G."/>
            <person name="Drula E."/>
            <person name="Henrissat B."/>
            <person name="Hansel C."/>
            <person name="Singer S."/>
            <person name="Hutchinson M.I."/>
            <person name="de Vries R.P."/>
            <person name="Natvig D.O."/>
            <person name="Powell A.J."/>
            <person name="Tsang A."/>
            <person name="Grigoriev I.V."/>
        </authorList>
    </citation>
    <scope>NUCLEOTIDE SEQUENCE [LARGE SCALE GENOMIC DNA]</scope>
    <source>
        <strain evidence="1 2">CBS 494.80</strain>
    </source>
</reference>
<accession>A0ABR4CIL6</accession>
<evidence type="ECO:0008006" key="3">
    <source>
        <dbReference type="Google" id="ProtNLM"/>
    </source>
</evidence>
<comment type="caution">
    <text evidence="1">The sequence shown here is derived from an EMBL/GenBank/DDBJ whole genome shotgun (WGS) entry which is preliminary data.</text>
</comment>
<organism evidence="1 2">
    <name type="scientific">Oculimacula yallundae</name>
    <dbReference type="NCBI Taxonomy" id="86028"/>
    <lineage>
        <taxon>Eukaryota</taxon>
        <taxon>Fungi</taxon>
        <taxon>Dikarya</taxon>
        <taxon>Ascomycota</taxon>
        <taxon>Pezizomycotina</taxon>
        <taxon>Leotiomycetes</taxon>
        <taxon>Helotiales</taxon>
        <taxon>Ploettnerulaceae</taxon>
        <taxon>Oculimacula</taxon>
    </lineage>
</organism>
<proteinExistence type="predicted"/>
<dbReference type="InterPro" id="IPR032675">
    <property type="entry name" value="LRR_dom_sf"/>
</dbReference>
<dbReference type="EMBL" id="JAZHXI010000008">
    <property type="protein sequence ID" value="KAL2069332.1"/>
    <property type="molecule type" value="Genomic_DNA"/>
</dbReference>
<dbReference type="SUPFAM" id="SSF52047">
    <property type="entry name" value="RNI-like"/>
    <property type="match status" value="1"/>
</dbReference>